<organism evidence="1 2">
    <name type="scientific">Melastoma candidum</name>
    <dbReference type="NCBI Taxonomy" id="119954"/>
    <lineage>
        <taxon>Eukaryota</taxon>
        <taxon>Viridiplantae</taxon>
        <taxon>Streptophyta</taxon>
        <taxon>Embryophyta</taxon>
        <taxon>Tracheophyta</taxon>
        <taxon>Spermatophyta</taxon>
        <taxon>Magnoliopsida</taxon>
        <taxon>eudicotyledons</taxon>
        <taxon>Gunneridae</taxon>
        <taxon>Pentapetalae</taxon>
        <taxon>rosids</taxon>
        <taxon>malvids</taxon>
        <taxon>Myrtales</taxon>
        <taxon>Melastomataceae</taxon>
        <taxon>Melastomatoideae</taxon>
        <taxon>Melastomateae</taxon>
        <taxon>Melastoma</taxon>
    </lineage>
</organism>
<name>A0ACB9NUJ3_9MYRT</name>
<evidence type="ECO:0000313" key="1">
    <source>
        <dbReference type="EMBL" id="KAI4340287.1"/>
    </source>
</evidence>
<dbReference type="EMBL" id="CM042886">
    <property type="protein sequence ID" value="KAI4340287.1"/>
    <property type="molecule type" value="Genomic_DNA"/>
</dbReference>
<accession>A0ACB9NUJ3</accession>
<dbReference type="Proteomes" id="UP001057402">
    <property type="component" value="Chromosome 7"/>
</dbReference>
<proteinExistence type="predicted"/>
<protein>
    <submittedName>
        <fullName evidence="1">Uncharacterized protein</fullName>
    </submittedName>
</protein>
<gene>
    <name evidence="1" type="ORF">MLD38_025138</name>
</gene>
<evidence type="ECO:0000313" key="2">
    <source>
        <dbReference type="Proteomes" id="UP001057402"/>
    </source>
</evidence>
<sequence>MARFIEGLFFYSAFMDCLDTCLANNGEKNMVSEKCLFSGVINMLSMEGEERTIRNVKIDVWLHEAGNGGGRLERVLAVSWETGGSAVPVRELLHARARWEMPHNRMEGHALPLCFCLEVPVTGKKRTTITMGL</sequence>
<reference evidence="2" key="1">
    <citation type="journal article" date="2023" name="Front. Plant Sci.">
        <title>Chromosomal-level genome assembly of Melastoma candidum provides insights into trichome evolution.</title>
        <authorList>
            <person name="Zhong Y."/>
            <person name="Wu W."/>
            <person name="Sun C."/>
            <person name="Zou P."/>
            <person name="Liu Y."/>
            <person name="Dai S."/>
            <person name="Zhou R."/>
        </authorList>
    </citation>
    <scope>NUCLEOTIDE SEQUENCE [LARGE SCALE GENOMIC DNA]</scope>
</reference>
<comment type="caution">
    <text evidence="1">The sequence shown here is derived from an EMBL/GenBank/DDBJ whole genome shotgun (WGS) entry which is preliminary data.</text>
</comment>
<keyword evidence="2" id="KW-1185">Reference proteome</keyword>